<feature type="region of interest" description="Disordered" evidence="1">
    <location>
        <begin position="49"/>
        <end position="77"/>
    </location>
</feature>
<keyword evidence="3" id="KW-1185">Reference proteome</keyword>
<proteinExistence type="predicted"/>
<accession>A0A540L8S2</accession>
<organism evidence="2 3">
    <name type="scientific">Malus baccata</name>
    <name type="common">Siberian crab apple</name>
    <name type="synonym">Pyrus baccata</name>
    <dbReference type="NCBI Taxonomy" id="106549"/>
    <lineage>
        <taxon>Eukaryota</taxon>
        <taxon>Viridiplantae</taxon>
        <taxon>Streptophyta</taxon>
        <taxon>Embryophyta</taxon>
        <taxon>Tracheophyta</taxon>
        <taxon>Spermatophyta</taxon>
        <taxon>Magnoliopsida</taxon>
        <taxon>eudicotyledons</taxon>
        <taxon>Gunneridae</taxon>
        <taxon>Pentapetalae</taxon>
        <taxon>rosids</taxon>
        <taxon>fabids</taxon>
        <taxon>Rosales</taxon>
        <taxon>Rosaceae</taxon>
        <taxon>Amygdaloideae</taxon>
        <taxon>Maleae</taxon>
        <taxon>Malus</taxon>
    </lineage>
</organism>
<dbReference type="Proteomes" id="UP000315295">
    <property type="component" value="Unassembled WGS sequence"/>
</dbReference>
<gene>
    <name evidence="2" type="ORF">C1H46_031744</name>
</gene>
<comment type="caution">
    <text evidence="2">The sequence shown here is derived from an EMBL/GenBank/DDBJ whole genome shotgun (WGS) entry which is preliminary data.</text>
</comment>
<dbReference type="AlphaFoldDB" id="A0A540L8S2"/>
<evidence type="ECO:0000313" key="2">
    <source>
        <dbReference type="EMBL" id="TQD82709.1"/>
    </source>
</evidence>
<evidence type="ECO:0000256" key="1">
    <source>
        <dbReference type="SAM" id="MobiDB-lite"/>
    </source>
</evidence>
<evidence type="ECO:0000313" key="3">
    <source>
        <dbReference type="Proteomes" id="UP000315295"/>
    </source>
</evidence>
<protein>
    <submittedName>
        <fullName evidence="2">Uncharacterized protein</fullName>
    </submittedName>
</protein>
<reference evidence="2 3" key="1">
    <citation type="journal article" date="2019" name="G3 (Bethesda)">
        <title>Sequencing of a Wild Apple (Malus baccata) Genome Unravels the Differences Between Cultivated and Wild Apple Species Regarding Disease Resistance and Cold Tolerance.</title>
        <authorList>
            <person name="Chen X."/>
        </authorList>
    </citation>
    <scope>NUCLEOTIDE SEQUENCE [LARGE SCALE GENOMIC DNA]</scope>
    <source>
        <strain evidence="3">cv. Shandingzi</strain>
        <tissue evidence="2">Leaves</tissue>
    </source>
</reference>
<sequence>MMHYVEGDNNLPIVFEIPIVSEVTNLQSSQVAPTDTHEASEVLASQPQVLPQSQEITPPPSPSKAPGLTRDLREGSGKSPLCLVRKRDLLHPFLASGVTWASISKPKERAKTTAAATSIPTPALAIFPTCLADVAPTVGEPFRLSVSSLPDLVKKFRQIKTKLQSPPISSEFPSFQHASQIFKDWMKKDFTASFSFKTLHNTEKFLVELYHTQLLSHVQYKSFLSFFENLRALRDQHQKAERAAD</sequence>
<dbReference type="EMBL" id="VIEB01000711">
    <property type="protein sequence ID" value="TQD82709.1"/>
    <property type="molecule type" value="Genomic_DNA"/>
</dbReference>
<name>A0A540L8S2_MALBA</name>